<gene>
    <name evidence="2" type="ORF">KP509_20G046400</name>
</gene>
<feature type="compositionally biased region" description="Low complexity" evidence="1">
    <location>
        <begin position="134"/>
        <end position="151"/>
    </location>
</feature>
<organism evidence="2 3">
    <name type="scientific">Ceratopteris richardii</name>
    <name type="common">Triangle waterfern</name>
    <dbReference type="NCBI Taxonomy" id="49495"/>
    <lineage>
        <taxon>Eukaryota</taxon>
        <taxon>Viridiplantae</taxon>
        <taxon>Streptophyta</taxon>
        <taxon>Embryophyta</taxon>
        <taxon>Tracheophyta</taxon>
        <taxon>Polypodiopsida</taxon>
        <taxon>Polypodiidae</taxon>
        <taxon>Polypodiales</taxon>
        <taxon>Pteridineae</taxon>
        <taxon>Pteridaceae</taxon>
        <taxon>Parkerioideae</taxon>
        <taxon>Ceratopteris</taxon>
    </lineage>
</organism>
<dbReference type="AlphaFoldDB" id="A0A8T2SII0"/>
<evidence type="ECO:0000313" key="2">
    <source>
        <dbReference type="EMBL" id="KAH7331683.1"/>
    </source>
</evidence>
<dbReference type="Proteomes" id="UP000825935">
    <property type="component" value="Chromosome 20"/>
</dbReference>
<feature type="region of interest" description="Disordered" evidence="1">
    <location>
        <begin position="134"/>
        <end position="158"/>
    </location>
</feature>
<name>A0A8T2SII0_CERRI</name>
<feature type="compositionally biased region" description="Polar residues" evidence="1">
    <location>
        <begin position="310"/>
        <end position="323"/>
    </location>
</feature>
<dbReference type="PANTHER" id="PTHR31798:SF10">
    <property type="entry name" value="OS02G0822000 PROTEIN"/>
    <property type="match status" value="1"/>
</dbReference>
<dbReference type="OrthoDB" id="1925801at2759"/>
<sequence length="510" mass="55895">MRTADQHGLYLAEAVEHKRSKGWRACWGKFQCFTSSRKRDRNRNNLLSAASAANADGIANIQISDAVGYSTSLSPLVHAPPSSPASLSYTENLPSSAALLTLFPLKSMDELCSSATARPDSSFRGLDPALVTPPLHSTLTTEPTTPLSTAPFTPPPELAHLTNPSSPEVPFAELIPSSLKYECGDHVCDRSAAGSSEVGFRFLSEDSGTVGEARERQFPSLSQGVTSFQDNEGSVSISSLLERTSPFGFNQVISADAYGHCSPKLLYKKEAPNDAAHQEPSEAMKISVKLPSDARWKEAQTKNRDLKSYLNESSHQTSESQSPIKVIEDGDRVRENQDSELLSANCAQILEDSWSKKIVDGPAFFSRSDIPESIHNMAPGDQKQGSDSNTNKPAFSAMCCYSERHIDGKEIIEKCSTCGVLNSKCRALSEALNDTVKKLNLVEEKENTVNDREKTYKQLLEWLQLEAKTQQASITRLTEELAWQDSIFLDLQAKYLAELGIDLPNVCKDP</sequence>
<dbReference type="InterPro" id="IPR040420">
    <property type="entry name" value="At1g76660-like"/>
</dbReference>
<reference evidence="2" key="1">
    <citation type="submission" date="2021-08" db="EMBL/GenBank/DDBJ databases">
        <title>WGS assembly of Ceratopteris richardii.</title>
        <authorList>
            <person name="Marchant D.B."/>
            <person name="Chen G."/>
            <person name="Jenkins J."/>
            <person name="Shu S."/>
            <person name="Leebens-Mack J."/>
            <person name="Grimwood J."/>
            <person name="Schmutz J."/>
            <person name="Soltis P."/>
            <person name="Soltis D."/>
            <person name="Chen Z.-H."/>
        </authorList>
    </citation>
    <scope>NUCLEOTIDE SEQUENCE</scope>
    <source>
        <strain evidence="2">Whitten #5841</strain>
        <tissue evidence="2">Leaf</tissue>
    </source>
</reference>
<proteinExistence type="predicted"/>
<evidence type="ECO:0000313" key="3">
    <source>
        <dbReference type="Proteomes" id="UP000825935"/>
    </source>
</evidence>
<feature type="region of interest" description="Disordered" evidence="1">
    <location>
        <begin position="308"/>
        <end position="330"/>
    </location>
</feature>
<protein>
    <submittedName>
        <fullName evidence="2">Uncharacterized protein</fullName>
    </submittedName>
</protein>
<evidence type="ECO:0000256" key="1">
    <source>
        <dbReference type="SAM" id="MobiDB-lite"/>
    </source>
</evidence>
<keyword evidence="3" id="KW-1185">Reference proteome</keyword>
<dbReference type="PANTHER" id="PTHR31798">
    <property type="entry name" value="HYDROXYPROLINE-RICH GLYCOPROTEIN-LIKE"/>
    <property type="match status" value="1"/>
</dbReference>
<dbReference type="OMA" id="MAMSARN"/>
<accession>A0A8T2SII0</accession>
<dbReference type="EMBL" id="CM035425">
    <property type="protein sequence ID" value="KAH7331683.1"/>
    <property type="molecule type" value="Genomic_DNA"/>
</dbReference>
<comment type="caution">
    <text evidence="2">The sequence shown here is derived from an EMBL/GenBank/DDBJ whole genome shotgun (WGS) entry which is preliminary data.</text>
</comment>